<evidence type="ECO:0000256" key="4">
    <source>
        <dbReference type="ARBA" id="ARBA00022552"/>
    </source>
</evidence>
<comment type="catalytic activity">
    <reaction evidence="9 10">
        <text>uridine(1498) in 16S rRNA + S-adenosyl-L-methionine = N(3)-methyluridine(1498) in 16S rRNA + S-adenosyl-L-homocysteine + H(+)</text>
        <dbReference type="Rhea" id="RHEA:42920"/>
        <dbReference type="Rhea" id="RHEA-COMP:10283"/>
        <dbReference type="Rhea" id="RHEA-COMP:10284"/>
        <dbReference type="ChEBI" id="CHEBI:15378"/>
        <dbReference type="ChEBI" id="CHEBI:57856"/>
        <dbReference type="ChEBI" id="CHEBI:59789"/>
        <dbReference type="ChEBI" id="CHEBI:65315"/>
        <dbReference type="ChEBI" id="CHEBI:74502"/>
        <dbReference type="EC" id="2.1.1.193"/>
    </reaction>
</comment>
<feature type="domain" description="Ribosomal RNA small subunit methyltransferase E PUA-like" evidence="12">
    <location>
        <begin position="21"/>
        <end position="63"/>
    </location>
</feature>
<gene>
    <name evidence="13" type="primary">rsmE</name>
    <name evidence="13" type="ORF">LF1_10920</name>
</gene>
<evidence type="ECO:0000313" key="13">
    <source>
        <dbReference type="EMBL" id="KAA1258571.1"/>
    </source>
</evidence>
<dbReference type="InterPro" id="IPR006700">
    <property type="entry name" value="RsmE"/>
</dbReference>
<dbReference type="NCBIfam" id="TIGR00046">
    <property type="entry name" value="RsmE family RNA methyltransferase"/>
    <property type="match status" value="1"/>
</dbReference>
<feature type="domain" description="Ribosomal RNA small subunit methyltransferase E methyltransferase" evidence="11">
    <location>
        <begin position="76"/>
        <end position="230"/>
    </location>
</feature>
<dbReference type="InterPro" id="IPR029026">
    <property type="entry name" value="tRNA_m1G_MTases_N"/>
</dbReference>
<dbReference type="PIRSF" id="PIRSF015601">
    <property type="entry name" value="MTase_slr0722"/>
    <property type="match status" value="1"/>
</dbReference>
<dbReference type="InterPro" id="IPR046887">
    <property type="entry name" value="RsmE_PUA-like"/>
</dbReference>
<dbReference type="EC" id="2.1.1.193" evidence="10"/>
<keyword evidence="6 10" id="KW-0808">Transferase</keyword>
<evidence type="ECO:0000256" key="10">
    <source>
        <dbReference type="PIRNR" id="PIRNR015601"/>
    </source>
</evidence>
<dbReference type="PANTHER" id="PTHR30027">
    <property type="entry name" value="RIBOSOMAL RNA SMALL SUBUNIT METHYLTRANSFERASE E"/>
    <property type="match status" value="1"/>
</dbReference>
<accession>A0A5B1CEC6</accession>
<evidence type="ECO:0000256" key="5">
    <source>
        <dbReference type="ARBA" id="ARBA00022603"/>
    </source>
</evidence>
<name>A0A5B1CEC6_9BACT</name>
<comment type="function">
    <text evidence="8 10">Specifically methylates the N3 position of the uracil ring of uridine 1498 (m3U1498) in 16S rRNA. Acts on the fully assembled 30S ribosomal subunit.</text>
</comment>
<evidence type="ECO:0000256" key="3">
    <source>
        <dbReference type="ARBA" id="ARBA00022490"/>
    </source>
</evidence>
<dbReference type="Pfam" id="PF04452">
    <property type="entry name" value="Methyltrans_RNA"/>
    <property type="match status" value="1"/>
</dbReference>
<dbReference type="Gene3D" id="3.40.1280.10">
    <property type="match status" value="1"/>
</dbReference>
<keyword evidence="14" id="KW-1185">Reference proteome</keyword>
<proteinExistence type="inferred from homology"/>
<sequence>MTRRYFCNELAAAGGLVSLSSEEAGHASRVMRANVGDSITLFDGVGNEAEATIESLGRSECVCVSGATRGITRMPSVDLHLGVALPKPDRAKELIERLTELGVASVTPITAERTQRAASPSLINKLRRVVVEACKQCERNVLMRIADPITSKEFFQSPQQGRCVIAHQGEDCVSGSDLKSETRIVFAVGPEGGWTDGEVGLAGTNGFSRINLGERIYRIETAAVALASALVTR</sequence>
<dbReference type="GO" id="GO:0070475">
    <property type="term" value="P:rRNA base methylation"/>
    <property type="evidence" value="ECO:0007669"/>
    <property type="project" value="TreeGrafter"/>
</dbReference>
<evidence type="ECO:0000256" key="1">
    <source>
        <dbReference type="ARBA" id="ARBA00004496"/>
    </source>
</evidence>
<evidence type="ECO:0000256" key="7">
    <source>
        <dbReference type="ARBA" id="ARBA00022691"/>
    </source>
</evidence>
<evidence type="ECO:0000256" key="9">
    <source>
        <dbReference type="ARBA" id="ARBA00047944"/>
    </source>
</evidence>
<evidence type="ECO:0000256" key="8">
    <source>
        <dbReference type="ARBA" id="ARBA00025699"/>
    </source>
</evidence>
<dbReference type="Pfam" id="PF20260">
    <property type="entry name" value="PUA_4"/>
    <property type="match status" value="1"/>
</dbReference>
<comment type="similarity">
    <text evidence="2 10">Belongs to the RNA methyltransferase RsmE family.</text>
</comment>
<dbReference type="InterPro" id="IPR015947">
    <property type="entry name" value="PUA-like_sf"/>
</dbReference>
<dbReference type="GO" id="GO:0005737">
    <property type="term" value="C:cytoplasm"/>
    <property type="evidence" value="ECO:0007669"/>
    <property type="project" value="UniProtKB-SubCell"/>
</dbReference>
<evidence type="ECO:0000259" key="11">
    <source>
        <dbReference type="Pfam" id="PF04452"/>
    </source>
</evidence>
<dbReference type="OrthoDB" id="9815641at2"/>
<dbReference type="SUPFAM" id="SSF75217">
    <property type="entry name" value="alpha/beta knot"/>
    <property type="match status" value="1"/>
</dbReference>
<evidence type="ECO:0000313" key="14">
    <source>
        <dbReference type="Proteomes" id="UP000322699"/>
    </source>
</evidence>
<keyword evidence="3 10" id="KW-0963">Cytoplasm</keyword>
<evidence type="ECO:0000256" key="6">
    <source>
        <dbReference type="ARBA" id="ARBA00022679"/>
    </source>
</evidence>
<organism evidence="13 14">
    <name type="scientific">Rubripirellula obstinata</name>
    <dbReference type="NCBI Taxonomy" id="406547"/>
    <lineage>
        <taxon>Bacteria</taxon>
        <taxon>Pseudomonadati</taxon>
        <taxon>Planctomycetota</taxon>
        <taxon>Planctomycetia</taxon>
        <taxon>Pirellulales</taxon>
        <taxon>Pirellulaceae</taxon>
        <taxon>Rubripirellula</taxon>
    </lineage>
</organism>
<dbReference type="PANTHER" id="PTHR30027:SF3">
    <property type="entry name" value="16S RRNA (URACIL(1498)-N(3))-METHYLTRANSFERASE"/>
    <property type="match status" value="1"/>
</dbReference>
<evidence type="ECO:0000256" key="2">
    <source>
        <dbReference type="ARBA" id="ARBA00005528"/>
    </source>
</evidence>
<dbReference type="CDD" id="cd18084">
    <property type="entry name" value="RsmE-like"/>
    <property type="match status" value="1"/>
</dbReference>
<comment type="subcellular location">
    <subcellularLocation>
        <location evidence="1 10">Cytoplasm</location>
    </subcellularLocation>
</comment>
<dbReference type="Proteomes" id="UP000322699">
    <property type="component" value="Unassembled WGS sequence"/>
</dbReference>
<keyword evidence="4 10" id="KW-0698">rRNA processing</keyword>
<evidence type="ECO:0000259" key="12">
    <source>
        <dbReference type="Pfam" id="PF20260"/>
    </source>
</evidence>
<dbReference type="RefSeq" id="WP_068257886.1">
    <property type="nucleotide sequence ID" value="NZ_LWSK01000001.1"/>
</dbReference>
<dbReference type="EMBL" id="VRLW01000001">
    <property type="protein sequence ID" value="KAA1258571.1"/>
    <property type="molecule type" value="Genomic_DNA"/>
</dbReference>
<dbReference type="AlphaFoldDB" id="A0A5B1CEC6"/>
<dbReference type="SUPFAM" id="SSF88697">
    <property type="entry name" value="PUA domain-like"/>
    <property type="match status" value="1"/>
</dbReference>
<dbReference type="InterPro" id="IPR029028">
    <property type="entry name" value="Alpha/beta_knot_MTases"/>
</dbReference>
<dbReference type="GO" id="GO:0070042">
    <property type="term" value="F:rRNA (uridine-N3-)-methyltransferase activity"/>
    <property type="evidence" value="ECO:0007669"/>
    <property type="project" value="TreeGrafter"/>
</dbReference>
<dbReference type="InterPro" id="IPR046886">
    <property type="entry name" value="RsmE_MTase_dom"/>
</dbReference>
<reference evidence="13 14" key="1">
    <citation type="submission" date="2019-08" db="EMBL/GenBank/DDBJ databases">
        <title>Deep-cultivation of Planctomycetes and their phenomic and genomic characterization uncovers novel biology.</title>
        <authorList>
            <person name="Wiegand S."/>
            <person name="Jogler M."/>
            <person name="Boedeker C."/>
            <person name="Pinto D."/>
            <person name="Vollmers J."/>
            <person name="Rivas-Marin E."/>
            <person name="Kohn T."/>
            <person name="Peeters S.H."/>
            <person name="Heuer A."/>
            <person name="Rast P."/>
            <person name="Oberbeckmann S."/>
            <person name="Bunk B."/>
            <person name="Jeske O."/>
            <person name="Meyerdierks A."/>
            <person name="Storesund J.E."/>
            <person name="Kallscheuer N."/>
            <person name="Luecker S."/>
            <person name="Lage O.M."/>
            <person name="Pohl T."/>
            <person name="Merkel B.J."/>
            <person name="Hornburger P."/>
            <person name="Mueller R.-W."/>
            <person name="Bruemmer F."/>
            <person name="Labrenz M."/>
            <person name="Spormann A.M."/>
            <person name="Op Den Camp H."/>
            <person name="Overmann J."/>
            <person name="Amann R."/>
            <person name="Jetten M.S.M."/>
            <person name="Mascher T."/>
            <person name="Medema M.H."/>
            <person name="Devos D.P."/>
            <person name="Kaster A.-K."/>
            <person name="Ovreas L."/>
            <person name="Rohde M."/>
            <person name="Galperin M.Y."/>
            <person name="Jogler C."/>
        </authorList>
    </citation>
    <scope>NUCLEOTIDE SEQUENCE [LARGE SCALE GENOMIC DNA]</scope>
    <source>
        <strain evidence="13 14">LF1</strain>
    </source>
</reference>
<keyword evidence="5 10" id="KW-0489">Methyltransferase</keyword>
<comment type="caution">
    <text evidence="13">The sequence shown here is derived from an EMBL/GenBank/DDBJ whole genome shotgun (WGS) entry which is preliminary data.</text>
</comment>
<protein>
    <recommendedName>
        <fullName evidence="10">Ribosomal RNA small subunit methyltransferase E</fullName>
        <ecNumber evidence="10">2.1.1.193</ecNumber>
    </recommendedName>
</protein>
<keyword evidence="7 10" id="KW-0949">S-adenosyl-L-methionine</keyword>